<dbReference type="KEGG" id="mdn:JT25_001130"/>
<name>A0A140E3X3_9GAMM</name>
<dbReference type="InterPro" id="IPR029063">
    <property type="entry name" value="SAM-dependent_MTases_sf"/>
</dbReference>
<dbReference type="Gene3D" id="3.40.50.150">
    <property type="entry name" value="Vaccinia Virus protein VP39"/>
    <property type="match status" value="1"/>
</dbReference>
<dbReference type="STRING" id="1538553.JT25_001130"/>
<dbReference type="RefSeq" id="WP_036273442.1">
    <property type="nucleotide sequence ID" value="NZ_CP014476.1"/>
</dbReference>
<dbReference type="AlphaFoldDB" id="A0A140E3X3"/>
<dbReference type="EMBL" id="CP014476">
    <property type="protein sequence ID" value="AMK75097.1"/>
    <property type="molecule type" value="Genomic_DNA"/>
</dbReference>
<evidence type="ECO:0008006" key="3">
    <source>
        <dbReference type="Google" id="ProtNLM"/>
    </source>
</evidence>
<accession>A0A140E3X3</accession>
<evidence type="ECO:0000313" key="1">
    <source>
        <dbReference type="EMBL" id="AMK75097.1"/>
    </source>
</evidence>
<proteinExistence type="predicted"/>
<evidence type="ECO:0000313" key="2">
    <source>
        <dbReference type="Proteomes" id="UP000030512"/>
    </source>
</evidence>
<reference evidence="1 2" key="1">
    <citation type="journal article" date="2015" name="Environ. Microbiol.">
        <title>Methane oxidation coupled to nitrate reduction under hypoxia by the Gammaproteobacterium Methylomonas denitrificans, sp. nov. type strain FJG1.</title>
        <authorList>
            <person name="Kits K.D."/>
            <person name="Klotz M.G."/>
            <person name="Stein L.Y."/>
        </authorList>
    </citation>
    <scope>NUCLEOTIDE SEQUENCE [LARGE SCALE GENOMIC DNA]</scope>
    <source>
        <strain evidence="1 2">FJG1</strain>
    </source>
</reference>
<protein>
    <recommendedName>
        <fullName evidence="3">Methyltransferase type 11 domain-containing protein</fullName>
    </recommendedName>
</protein>
<dbReference type="OrthoDB" id="5419754at2"/>
<gene>
    <name evidence="1" type="ORF">JT25_001130</name>
</gene>
<sequence>MGINAEMVRLIANIRSGSALRGGSVIEIGAQDVCVVPDVISRILQEYAIPCSEKSITNAKDLYSLLGYADYQCIDASGIQDALLMDLNNDIREFYGFFQEYDLVTNLGTAEHCFNQFSVFKNLHDLCKLGGLMVHALPAQGNVNHGFYNYHPRFFLDLAVANGYDIVDLSFTVDYRSRLIKYSRAEFEKWDSHDLLFYAVFRKINNDYFSTPFDGMFAKANKVVGYFNSDVDPLLTEFSPYLKGGRWENTKGYDSDFQSSYKRLTAFLARFCQW</sequence>
<keyword evidence="2" id="KW-1185">Reference proteome</keyword>
<dbReference type="Proteomes" id="UP000030512">
    <property type="component" value="Chromosome"/>
</dbReference>
<dbReference type="SUPFAM" id="SSF53335">
    <property type="entry name" value="S-adenosyl-L-methionine-dependent methyltransferases"/>
    <property type="match status" value="1"/>
</dbReference>
<organism evidence="1 2">
    <name type="scientific">Methylomonas denitrificans</name>
    <dbReference type="NCBI Taxonomy" id="1538553"/>
    <lineage>
        <taxon>Bacteria</taxon>
        <taxon>Pseudomonadati</taxon>
        <taxon>Pseudomonadota</taxon>
        <taxon>Gammaproteobacteria</taxon>
        <taxon>Methylococcales</taxon>
        <taxon>Methylococcaceae</taxon>
        <taxon>Methylomonas</taxon>
    </lineage>
</organism>